<reference evidence="3 4" key="1">
    <citation type="journal article" date="2018" name="Evol. Lett.">
        <title>Horizontal gene cluster transfer increased hallucinogenic mushroom diversity.</title>
        <authorList>
            <person name="Reynolds H.T."/>
            <person name="Vijayakumar V."/>
            <person name="Gluck-Thaler E."/>
            <person name="Korotkin H.B."/>
            <person name="Matheny P.B."/>
            <person name="Slot J.C."/>
        </authorList>
    </citation>
    <scope>NUCLEOTIDE SEQUENCE [LARGE SCALE GENOMIC DNA]</scope>
    <source>
        <strain evidence="3 4">SRW20</strain>
    </source>
</reference>
<dbReference type="AlphaFoldDB" id="A0A409Y2A0"/>
<evidence type="ECO:0000259" key="2">
    <source>
        <dbReference type="Pfam" id="PF20151"/>
    </source>
</evidence>
<dbReference type="InParanoid" id="A0A409Y2A0"/>
<dbReference type="OrthoDB" id="3206101at2759"/>
<evidence type="ECO:0000313" key="3">
    <source>
        <dbReference type="EMBL" id="PPQ97129.1"/>
    </source>
</evidence>
<feature type="transmembrane region" description="Helical" evidence="1">
    <location>
        <begin position="69"/>
        <end position="90"/>
    </location>
</feature>
<feature type="transmembrane region" description="Helical" evidence="1">
    <location>
        <begin position="223"/>
        <end position="241"/>
    </location>
</feature>
<dbReference type="EMBL" id="NHYE01001287">
    <property type="protein sequence ID" value="PPQ97129.1"/>
    <property type="molecule type" value="Genomic_DNA"/>
</dbReference>
<feature type="domain" description="DUF6533" evidence="2">
    <location>
        <begin position="38"/>
        <end position="82"/>
    </location>
</feature>
<protein>
    <recommendedName>
        <fullName evidence="2">DUF6533 domain-containing protein</fullName>
    </recommendedName>
</protein>
<feature type="transmembrane region" description="Helical" evidence="1">
    <location>
        <begin position="27"/>
        <end position="48"/>
    </location>
</feature>
<feature type="transmembrane region" description="Helical" evidence="1">
    <location>
        <begin position="110"/>
        <end position="134"/>
    </location>
</feature>
<keyword evidence="1" id="KW-1133">Transmembrane helix</keyword>
<keyword evidence="1" id="KW-0812">Transmembrane</keyword>
<proteinExistence type="predicted"/>
<sequence length="313" mass="35206">MTEFTSEQGLLESLKVRKWSTGESLPIHAGQALLLRLATVATLAFLLYEHAITFRGEVVHIWRRPFTMVRATFIFARYFTLVVQTVNLYLVFGPFSRTSIPGSTCKQWFLFQIASACAIMAALDLILMLMVYALYRKSRRVGLFLALLFWAQIAVDFATSPKSVLDVNYNSICDTTETHGVVIYFCLSVWITHLSLAGLTGYKKNLLGLGAPVVRRVLRDGTWILVVVCSLFTVIIPYAFVNQVSQAHVVFGWPTAILSIACCRIIINMRTCDHAEIEEQSIIELDARDNLQLLLNELEQTTEATTGDGLDRR</sequence>
<organism evidence="3 4">
    <name type="scientific">Gymnopilus dilepis</name>
    <dbReference type="NCBI Taxonomy" id="231916"/>
    <lineage>
        <taxon>Eukaryota</taxon>
        <taxon>Fungi</taxon>
        <taxon>Dikarya</taxon>
        <taxon>Basidiomycota</taxon>
        <taxon>Agaricomycotina</taxon>
        <taxon>Agaricomycetes</taxon>
        <taxon>Agaricomycetidae</taxon>
        <taxon>Agaricales</taxon>
        <taxon>Agaricineae</taxon>
        <taxon>Hymenogastraceae</taxon>
        <taxon>Gymnopilus</taxon>
    </lineage>
</organism>
<evidence type="ECO:0000256" key="1">
    <source>
        <dbReference type="SAM" id="Phobius"/>
    </source>
</evidence>
<evidence type="ECO:0000313" key="4">
    <source>
        <dbReference type="Proteomes" id="UP000284706"/>
    </source>
</evidence>
<keyword evidence="4" id="KW-1185">Reference proteome</keyword>
<dbReference type="STRING" id="231916.A0A409Y2A0"/>
<dbReference type="Proteomes" id="UP000284706">
    <property type="component" value="Unassembled WGS sequence"/>
</dbReference>
<feature type="transmembrane region" description="Helical" evidence="1">
    <location>
        <begin position="181"/>
        <end position="202"/>
    </location>
</feature>
<gene>
    <name evidence="3" type="ORF">CVT26_000614</name>
</gene>
<comment type="caution">
    <text evidence="3">The sequence shown here is derived from an EMBL/GenBank/DDBJ whole genome shotgun (WGS) entry which is preliminary data.</text>
</comment>
<feature type="transmembrane region" description="Helical" evidence="1">
    <location>
        <begin position="141"/>
        <end position="161"/>
    </location>
</feature>
<dbReference type="Pfam" id="PF20151">
    <property type="entry name" value="DUF6533"/>
    <property type="match status" value="1"/>
</dbReference>
<name>A0A409Y2A0_9AGAR</name>
<keyword evidence="1" id="KW-0472">Membrane</keyword>
<accession>A0A409Y2A0</accession>
<dbReference type="InterPro" id="IPR045340">
    <property type="entry name" value="DUF6533"/>
</dbReference>
<feature type="transmembrane region" description="Helical" evidence="1">
    <location>
        <begin position="247"/>
        <end position="267"/>
    </location>
</feature>